<dbReference type="RefSeq" id="WP_007417912.1">
    <property type="nucleotide sequence ID" value="NZ_ABOX02000051.1"/>
</dbReference>
<dbReference type="AlphaFoldDB" id="B9XQ26"/>
<evidence type="ECO:0000256" key="1">
    <source>
        <dbReference type="SAM" id="MobiDB-lite"/>
    </source>
</evidence>
<dbReference type="Proteomes" id="UP000003688">
    <property type="component" value="Unassembled WGS sequence"/>
</dbReference>
<protein>
    <submittedName>
        <fullName evidence="3">Uncharacterized protein</fullName>
    </submittedName>
</protein>
<feature type="signal peptide" evidence="2">
    <location>
        <begin position="1"/>
        <end position="21"/>
    </location>
</feature>
<feature type="region of interest" description="Disordered" evidence="1">
    <location>
        <begin position="66"/>
        <end position="87"/>
    </location>
</feature>
<keyword evidence="2" id="KW-0732">Signal</keyword>
<evidence type="ECO:0000256" key="2">
    <source>
        <dbReference type="SAM" id="SignalP"/>
    </source>
</evidence>
<reference evidence="3 4" key="1">
    <citation type="journal article" date="2011" name="J. Bacteriol.">
        <title>Genome sequence of 'Pedosphaera parvula' Ellin514, an aerobic Verrucomicrobial isolate from pasture soil.</title>
        <authorList>
            <person name="Kant R."/>
            <person name="van Passel M.W."/>
            <person name="Sangwan P."/>
            <person name="Palva A."/>
            <person name="Lucas S."/>
            <person name="Copeland A."/>
            <person name="Lapidus A."/>
            <person name="Glavina Del Rio T."/>
            <person name="Dalin E."/>
            <person name="Tice H."/>
            <person name="Bruce D."/>
            <person name="Goodwin L."/>
            <person name="Pitluck S."/>
            <person name="Chertkov O."/>
            <person name="Larimer F.W."/>
            <person name="Land M.L."/>
            <person name="Hauser L."/>
            <person name="Brettin T.S."/>
            <person name="Detter J.C."/>
            <person name="Han S."/>
            <person name="de Vos W.M."/>
            <person name="Janssen P.H."/>
            <person name="Smidt H."/>
        </authorList>
    </citation>
    <scope>NUCLEOTIDE SEQUENCE [LARGE SCALE GENOMIC DNA]</scope>
    <source>
        <strain evidence="3 4">Ellin514</strain>
    </source>
</reference>
<accession>B9XQ26</accession>
<name>B9XQ26_PEDPL</name>
<evidence type="ECO:0000313" key="3">
    <source>
        <dbReference type="EMBL" id="EEF58030.1"/>
    </source>
</evidence>
<keyword evidence="4" id="KW-1185">Reference proteome</keyword>
<feature type="chain" id="PRO_5002893155" evidence="2">
    <location>
        <begin position="22"/>
        <end position="143"/>
    </location>
</feature>
<gene>
    <name evidence="3" type="ORF">Cflav_PD1167</name>
</gene>
<organism evidence="3 4">
    <name type="scientific">Pedosphaera parvula (strain Ellin514)</name>
    <dbReference type="NCBI Taxonomy" id="320771"/>
    <lineage>
        <taxon>Bacteria</taxon>
        <taxon>Pseudomonadati</taxon>
        <taxon>Verrucomicrobiota</taxon>
        <taxon>Pedosphaerae</taxon>
        <taxon>Pedosphaerales</taxon>
        <taxon>Pedosphaeraceae</taxon>
        <taxon>Pedosphaera</taxon>
    </lineage>
</organism>
<comment type="caution">
    <text evidence="3">The sequence shown here is derived from an EMBL/GenBank/DDBJ whole genome shotgun (WGS) entry which is preliminary data.</text>
</comment>
<dbReference type="STRING" id="320771.Cflav_PD1167"/>
<dbReference type="EMBL" id="ABOX02000051">
    <property type="protein sequence ID" value="EEF58030.1"/>
    <property type="molecule type" value="Genomic_DNA"/>
</dbReference>
<proteinExistence type="predicted"/>
<sequence length="143" mass="15985" precursor="true">MKTLIFALTAILVLRLQPLLAASPDEEARFVAAVKQAFEKRDADALMTLTCWDRVPDKFKASGRKQYARDARQGATDFTLTNPDPNEPDLVWKDTDGVSYRSNLSVVKQFKITFTKGGEFKDGTYPVGEKDGKLYLLEPAPVK</sequence>
<evidence type="ECO:0000313" key="4">
    <source>
        <dbReference type="Proteomes" id="UP000003688"/>
    </source>
</evidence>